<dbReference type="Proteomes" id="UP000789901">
    <property type="component" value="Unassembled WGS sequence"/>
</dbReference>
<comment type="caution">
    <text evidence="1">The sequence shown here is derived from an EMBL/GenBank/DDBJ whole genome shotgun (WGS) entry which is preliminary data.</text>
</comment>
<sequence>NISMPNIDESKSSYLYIQQLRPDMSTRNTNQDQMPHPQTTHYLINLILKNS</sequence>
<evidence type="ECO:0000313" key="2">
    <source>
        <dbReference type="Proteomes" id="UP000789901"/>
    </source>
</evidence>
<reference evidence="1 2" key="1">
    <citation type="submission" date="2021-06" db="EMBL/GenBank/DDBJ databases">
        <authorList>
            <person name="Kallberg Y."/>
            <person name="Tangrot J."/>
            <person name="Rosling A."/>
        </authorList>
    </citation>
    <scope>NUCLEOTIDE SEQUENCE [LARGE SCALE GENOMIC DNA]</scope>
    <source>
        <strain evidence="1 2">120-4 pot B 10/14</strain>
    </source>
</reference>
<organism evidence="1 2">
    <name type="scientific">Gigaspora margarita</name>
    <dbReference type="NCBI Taxonomy" id="4874"/>
    <lineage>
        <taxon>Eukaryota</taxon>
        <taxon>Fungi</taxon>
        <taxon>Fungi incertae sedis</taxon>
        <taxon>Mucoromycota</taxon>
        <taxon>Glomeromycotina</taxon>
        <taxon>Glomeromycetes</taxon>
        <taxon>Diversisporales</taxon>
        <taxon>Gigasporaceae</taxon>
        <taxon>Gigaspora</taxon>
    </lineage>
</organism>
<gene>
    <name evidence="1" type="ORF">GMARGA_LOCUS22666</name>
</gene>
<keyword evidence="2" id="KW-1185">Reference proteome</keyword>
<proteinExistence type="predicted"/>
<evidence type="ECO:0000313" key="1">
    <source>
        <dbReference type="EMBL" id="CAG8798767.1"/>
    </source>
</evidence>
<feature type="non-terminal residue" evidence="1">
    <location>
        <position position="1"/>
    </location>
</feature>
<name>A0ABN7VTX0_GIGMA</name>
<dbReference type="EMBL" id="CAJVQB010022094">
    <property type="protein sequence ID" value="CAG8798767.1"/>
    <property type="molecule type" value="Genomic_DNA"/>
</dbReference>
<protein>
    <submittedName>
        <fullName evidence="1">45156_t:CDS:1</fullName>
    </submittedName>
</protein>
<accession>A0ABN7VTX0</accession>